<evidence type="ECO:0000313" key="3">
    <source>
        <dbReference type="Proteomes" id="UP001524460"/>
    </source>
</evidence>
<dbReference type="EMBL" id="JANEYT010000018">
    <property type="protein sequence ID" value="MCQ1058406.1"/>
    <property type="molecule type" value="Genomic_DNA"/>
</dbReference>
<feature type="compositionally biased region" description="Basic and acidic residues" evidence="1">
    <location>
        <begin position="62"/>
        <end position="71"/>
    </location>
</feature>
<protein>
    <submittedName>
        <fullName evidence="2">Uncharacterized protein</fullName>
    </submittedName>
</protein>
<organism evidence="2 3">
    <name type="scientific">Photobacterium pectinilyticum</name>
    <dbReference type="NCBI Taxonomy" id="2906793"/>
    <lineage>
        <taxon>Bacteria</taxon>
        <taxon>Pseudomonadati</taxon>
        <taxon>Pseudomonadota</taxon>
        <taxon>Gammaproteobacteria</taxon>
        <taxon>Vibrionales</taxon>
        <taxon>Vibrionaceae</taxon>
        <taxon>Photobacterium</taxon>
    </lineage>
</organism>
<accession>A0ABT1N3V4</accession>
<dbReference type="RefSeq" id="WP_255042288.1">
    <property type="nucleotide sequence ID" value="NZ_JANEYT010000018.1"/>
</dbReference>
<dbReference type="Proteomes" id="UP001524460">
    <property type="component" value="Unassembled WGS sequence"/>
</dbReference>
<proteinExistence type="predicted"/>
<gene>
    <name evidence="2" type="ORF">NHN17_10080</name>
</gene>
<keyword evidence="3" id="KW-1185">Reference proteome</keyword>
<evidence type="ECO:0000313" key="2">
    <source>
        <dbReference type="EMBL" id="MCQ1058406.1"/>
    </source>
</evidence>
<name>A0ABT1N3V4_9GAMM</name>
<comment type="caution">
    <text evidence="2">The sequence shown here is derived from an EMBL/GenBank/DDBJ whole genome shotgun (WGS) entry which is preliminary data.</text>
</comment>
<feature type="compositionally biased region" description="Polar residues" evidence="1">
    <location>
        <begin position="13"/>
        <end position="32"/>
    </location>
</feature>
<evidence type="ECO:0000256" key="1">
    <source>
        <dbReference type="SAM" id="MobiDB-lite"/>
    </source>
</evidence>
<feature type="region of interest" description="Disordered" evidence="1">
    <location>
        <begin position="1"/>
        <end position="74"/>
    </location>
</feature>
<sequence length="302" mass="34101">MSELAPELAVPTADNNEPIQSQPTLTEATQTALKPEAETENLQSAETKAEKVETTTTDAQSETEKNSDTVRARRTRRANNFISSNPLVAKSKFVKPSSNQTKNATQHSHMEIPVSISSPQLGYYLSKYQNSMMNAAFHFTGLLVICSKEQDQSEIISTWLSGINERHKEFINGYNAELDDILKSNEAISDRLNLLVQRTPDVYMFAFSHPFFWTFIDLIKTTDAVLTRLEQLSLIGIIDQEYKAMADEQLLNYITGVFKALSTVARVKRRNVRLSDTRTKLSTDRLKTVIESLEVQLKTMID</sequence>
<reference evidence="2 3" key="1">
    <citation type="submission" date="2022-07" db="EMBL/GenBank/DDBJ databases">
        <title>Photobacterium pectinilyticum sp. nov., a marine bacterium isolated from surface seawater of Qingdao offshore.</title>
        <authorList>
            <person name="Wang X."/>
        </authorList>
    </citation>
    <scope>NUCLEOTIDE SEQUENCE [LARGE SCALE GENOMIC DNA]</scope>
    <source>
        <strain evidence="2 3">ZSDE20</strain>
    </source>
</reference>